<feature type="region of interest" description="Disordered" evidence="1">
    <location>
        <begin position="1"/>
        <end position="32"/>
    </location>
</feature>
<dbReference type="AlphaFoldDB" id="A0AAN7WS04"/>
<dbReference type="Proteomes" id="UP001306508">
    <property type="component" value="Unassembled WGS sequence"/>
</dbReference>
<organism evidence="2 3">
    <name type="scientific">Arxiozyma heterogenica</name>
    <dbReference type="NCBI Taxonomy" id="278026"/>
    <lineage>
        <taxon>Eukaryota</taxon>
        <taxon>Fungi</taxon>
        <taxon>Dikarya</taxon>
        <taxon>Ascomycota</taxon>
        <taxon>Saccharomycotina</taxon>
        <taxon>Saccharomycetes</taxon>
        <taxon>Saccharomycetales</taxon>
        <taxon>Saccharomycetaceae</taxon>
        <taxon>Arxiozyma</taxon>
    </lineage>
</organism>
<name>A0AAN7WS04_9SACH</name>
<sequence length="102" mass="11910">MDANKIVSNINKDKQQNNPDQDPTHHMTNVDGEELKRHVKELLDLRHKQLHEQVKTMMNEHIARLETVKRGMLLEYEQSKQDGDLNDESLGILLKREKGDDV</sequence>
<keyword evidence="3" id="KW-1185">Reference proteome</keyword>
<comment type="caution">
    <text evidence="2">The sequence shown here is derived from an EMBL/GenBank/DDBJ whole genome shotgun (WGS) entry which is preliminary data.</text>
</comment>
<gene>
    <name evidence="2" type="ORF">RI543_003962</name>
</gene>
<dbReference type="EMBL" id="JAWIZZ010000053">
    <property type="protein sequence ID" value="KAK5778303.1"/>
    <property type="molecule type" value="Genomic_DNA"/>
</dbReference>
<proteinExistence type="predicted"/>
<reference evidence="3" key="1">
    <citation type="submission" date="2023-07" db="EMBL/GenBank/DDBJ databases">
        <title>A draft genome of Kazachstania heterogenica Y-27499.</title>
        <authorList>
            <person name="Donic C."/>
            <person name="Kralova J.S."/>
            <person name="Fidel L."/>
            <person name="Ben-Dor S."/>
            <person name="Jung S."/>
        </authorList>
    </citation>
    <scope>NUCLEOTIDE SEQUENCE [LARGE SCALE GENOMIC DNA]</scope>
    <source>
        <strain evidence="3">Y27499</strain>
    </source>
</reference>
<feature type="compositionally biased region" description="Polar residues" evidence="1">
    <location>
        <begin position="1"/>
        <end position="21"/>
    </location>
</feature>
<protein>
    <submittedName>
        <fullName evidence="2">Uncharacterized protein</fullName>
    </submittedName>
</protein>
<accession>A0AAN7WS04</accession>
<evidence type="ECO:0000313" key="2">
    <source>
        <dbReference type="EMBL" id="KAK5778303.1"/>
    </source>
</evidence>
<evidence type="ECO:0000256" key="1">
    <source>
        <dbReference type="SAM" id="MobiDB-lite"/>
    </source>
</evidence>
<evidence type="ECO:0000313" key="3">
    <source>
        <dbReference type="Proteomes" id="UP001306508"/>
    </source>
</evidence>